<reference evidence="4" key="1">
    <citation type="journal article" date="2019" name="Int. J. Syst. Evol. Microbiol.">
        <title>The Global Catalogue of Microorganisms (GCM) 10K type strain sequencing project: providing services to taxonomists for standard genome sequencing and annotation.</title>
        <authorList>
            <consortium name="The Broad Institute Genomics Platform"/>
            <consortium name="The Broad Institute Genome Sequencing Center for Infectious Disease"/>
            <person name="Wu L."/>
            <person name="Ma J."/>
        </authorList>
    </citation>
    <scope>NUCLEOTIDE SEQUENCE [LARGE SCALE GENOMIC DNA]</scope>
    <source>
        <strain evidence="4">CCUG 50347</strain>
    </source>
</reference>
<sequence>MRVFYVLVLAFGLGPTLIVVGPGAFLGTTNLIGTDAELGDLDPLMVVAMMADNPIFALLAILVIALAYGSAGLRDLRRDRAAAPCSRRPTLLYGAAGTTGYDGLPEGLATGGAAGPAAVALVAVALENGSLTTARRFSGYWGSRRRPPGEERYPAASCRASGHAPSRSCFRRVPTRTSHAPARRRR</sequence>
<feature type="transmembrane region" description="Helical" evidence="2">
    <location>
        <begin position="44"/>
        <end position="68"/>
    </location>
</feature>
<keyword evidence="2" id="KW-0472">Membrane</keyword>
<accession>A0ABV9RLL0</accession>
<evidence type="ECO:0000256" key="1">
    <source>
        <dbReference type="SAM" id="MobiDB-lite"/>
    </source>
</evidence>
<name>A0ABV9RLL0_9PSEU</name>
<dbReference type="RefSeq" id="WP_274189357.1">
    <property type="nucleotide sequence ID" value="NZ_BAABHN010000037.1"/>
</dbReference>
<evidence type="ECO:0000313" key="4">
    <source>
        <dbReference type="Proteomes" id="UP001595909"/>
    </source>
</evidence>
<protein>
    <submittedName>
        <fullName evidence="3">Uncharacterized protein</fullName>
    </submittedName>
</protein>
<keyword evidence="2" id="KW-1133">Transmembrane helix</keyword>
<keyword evidence="2" id="KW-0812">Transmembrane</keyword>
<dbReference type="Proteomes" id="UP001595909">
    <property type="component" value="Unassembled WGS sequence"/>
</dbReference>
<organism evidence="3 4">
    <name type="scientific">Actinomycetospora chibensis</name>
    <dbReference type="NCBI Taxonomy" id="663606"/>
    <lineage>
        <taxon>Bacteria</taxon>
        <taxon>Bacillati</taxon>
        <taxon>Actinomycetota</taxon>
        <taxon>Actinomycetes</taxon>
        <taxon>Pseudonocardiales</taxon>
        <taxon>Pseudonocardiaceae</taxon>
        <taxon>Actinomycetospora</taxon>
    </lineage>
</organism>
<gene>
    <name evidence="3" type="ORF">ACFPEL_16575</name>
</gene>
<comment type="caution">
    <text evidence="3">The sequence shown here is derived from an EMBL/GenBank/DDBJ whole genome shotgun (WGS) entry which is preliminary data.</text>
</comment>
<keyword evidence="4" id="KW-1185">Reference proteome</keyword>
<proteinExistence type="predicted"/>
<evidence type="ECO:0000256" key="2">
    <source>
        <dbReference type="SAM" id="Phobius"/>
    </source>
</evidence>
<feature type="region of interest" description="Disordered" evidence="1">
    <location>
        <begin position="140"/>
        <end position="186"/>
    </location>
</feature>
<evidence type="ECO:0000313" key="3">
    <source>
        <dbReference type="EMBL" id="MFC4834032.1"/>
    </source>
</evidence>
<dbReference type="EMBL" id="JBHSIM010000037">
    <property type="protein sequence ID" value="MFC4834032.1"/>
    <property type="molecule type" value="Genomic_DNA"/>
</dbReference>